<accession>A0A6J5MBM8</accession>
<reference evidence="1" key="1">
    <citation type="submission" date="2020-04" db="EMBL/GenBank/DDBJ databases">
        <authorList>
            <person name="Chiriac C."/>
            <person name="Salcher M."/>
            <person name="Ghai R."/>
            <person name="Kavagutti S V."/>
        </authorList>
    </citation>
    <scope>NUCLEOTIDE SEQUENCE</scope>
</reference>
<gene>
    <name evidence="1" type="ORF">UFOVP453_40</name>
</gene>
<organism evidence="1">
    <name type="scientific">uncultured Caudovirales phage</name>
    <dbReference type="NCBI Taxonomy" id="2100421"/>
    <lineage>
        <taxon>Viruses</taxon>
        <taxon>Duplodnaviria</taxon>
        <taxon>Heunggongvirae</taxon>
        <taxon>Uroviricota</taxon>
        <taxon>Caudoviricetes</taxon>
        <taxon>Peduoviridae</taxon>
        <taxon>Maltschvirus</taxon>
        <taxon>Maltschvirus maltsch</taxon>
    </lineage>
</organism>
<evidence type="ECO:0000313" key="1">
    <source>
        <dbReference type="EMBL" id="CAB4144475.1"/>
    </source>
</evidence>
<sequence>MKNDICTITIREFLLMLENDGRLHTQRIAPIVANLQRKQAKGIYDTSKAVKLVQYAVDDYERANAVAIAGRRLTKAERAIVACELLESLENTYELKGANGQ</sequence>
<proteinExistence type="predicted"/>
<dbReference type="EMBL" id="LR796426">
    <property type="protein sequence ID" value="CAB4144475.1"/>
    <property type="molecule type" value="Genomic_DNA"/>
</dbReference>
<protein>
    <submittedName>
        <fullName evidence="1">Uncharacterized protein</fullName>
    </submittedName>
</protein>
<name>A0A6J5MBM8_9CAUD</name>